<evidence type="ECO:0000313" key="2">
    <source>
        <dbReference type="EMBL" id="ERJ93102.1"/>
    </source>
</evidence>
<reference evidence="2 3" key="1">
    <citation type="submission" date="2013-08" db="EMBL/GenBank/DDBJ databases">
        <authorList>
            <person name="Weinstock G."/>
            <person name="Sodergren E."/>
            <person name="Wylie T."/>
            <person name="Fulton L."/>
            <person name="Fulton R."/>
            <person name="Fronick C."/>
            <person name="O'Laughlin M."/>
            <person name="Godfrey J."/>
            <person name="Miner T."/>
            <person name="Herter B."/>
            <person name="Appelbaum E."/>
            <person name="Cordes M."/>
            <person name="Lek S."/>
            <person name="Wollam A."/>
            <person name="Pepin K.H."/>
            <person name="Palsikar V.B."/>
            <person name="Mitreva M."/>
            <person name="Wilson R.K."/>
        </authorList>
    </citation>
    <scope>NUCLEOTIDE SEQUENCE [LARGE SCALE GENOMIC DNA]</scope>
    <source>
        <strain evidence="2 3">ATCC 700332</strain>
    </source>
</reference>
<keyword evidence="1" id="KW-1133">Transmembrane helix</keyword>
<feature type="transmembrane region" description="Helical" evidence="1">
    <location>
        <begin position="162"/>
        <end position="188"/>
    </location>
</feature>
<dbReference type="NCBIfam" id="TIGR02185">
    <property type="entry name" value="Trep_Strep"/>
    <property type="match status" value="1"/>
</dbReference>
<dbReference type="Pfam" id="PF09605">
    <property type="entry name" value="Trep_Strep"/>
    <property type="match status" value="1"/>
</dbReference>
<evidence type="ECO:0008006" key="4">
    <source>
        <dbReference type="Google" id="ProtNLM"/>
    </source>
</evidence>
<keyword evidence="3" id="KW-1185">Reference proteome</keyword>
<dbReference type="Proteomes" id="UP000016649">
    <property type="component" value="Unassembled WGS sequence"/>
</dbReference>
<accession>A0ABN0NYU2</accession>
<keyword evidence="1" id="KW-0812">Transmembrane</keyword>
<evidence type="ECO:0000313" key="3">
    <source>
        <dbReference type="Proteomes" id="UP000016649"/>
    </source>
</evidence>
<feature type="transmembrane region" description="Helical" evidence="1">
    <location>
        <begin position="48"/>
        <end position="66"/>
    </location>
</feature>
<organism evidence="2 3">
    <name type="scientific">Treponema lecithinolyticum ATCC 700332</name>
    <dbReference type="NCBI Taxonomy" id="1321815"/>
    <lineage>
        <taxon>Bacteria</taxon>
        <taxon>Pseudomonadati</taxon>
        <taxon>Spirochaetota</taxon>
        <taxon>Spirochaetia</taxon>
        <taxon>Spirochaetales</taxon>
        <taxon>Treponemataceae</taxon>
        <taxon>Treponema</taxon>
    </lineage>
</organism>
<feature type="transmembrane region" description="Helical" evidence="1">
    <location>
        <begin position="122"/>
        <end position="142"/>
    </location>
</feature>
<feature type="transmembrane region" description="Helical" evidence="1">
    <location>
        <begin position="20"/>
        <end position="42"/>
    </location>
</feature>
<comment type="caution">
    <text evidence="2">The sequence shown here is derived from an EMBL/GenBank/DDBJ whole genome shotgun (WGS) entry which is preliminary data.</text>
</comment>
<feature type="transmembrane region" description="Helical" evidence="1">
    <location>
        <begin position="73"/>
        <end position="89"/>
    </location>
</feature>
<proteinExistence type="predicted"/>
<gene>
    <name evidence="2" type="ORF">HMPREF9193_01102</name>
</gene>
<dbReference type="InterPro" id="IPR011733">
    <property type="entry name" value="CHP02185_IM"/>
</dbReference>
<dbReference type="RefSeq" id="WP_021687313.1">
    <property type="nucleotide sequence ID" value="NZ_KI260566.1"/>
</dbReference>
<evidence type="ECO:0000256" key="1">
    <source>
        <dbReference type="SAM" id="Phobius"/>
    </source>
</evidence>
<name>A0ABN0NYU2_TRELE</name>
<dbReference type="EMBL" id="AWVH01000030">
    <property type="protein sequence ID" value="ERJ93102.1"/>
    <property type="molecule type" value="Genomic_DNA"/>
</dbReference>
<protein>
    <recommendedName>
        <fullName evidence="4">TIGR02185 family protein</fullName>
    </recommendedName>
</protein>
<sequence>MEQTQLQSGGKNRLVLKDLVNIGIFSVIYFAVMFIVGMPLGFLVVTYLAFPFAASLVLGIVALFFLAKTPKPFALFIFAAIPGCLMALMGNTPVAAIHSFIIGALAELVRKALGYKTVKGSIAGYAVMSLWFCGPFWQIYILKEQYYVMAEKMMGAENATQLVSLPIWIMAVLYISSFIGGLLGGLLGAKVLKKHFIKAGLV</sequence>
<keyword evidence="1" id="KW-0472">Membrane</keyword>